<dbReference type="InterPro" id="IPR032508">
    <property type="entry name" value="FecR_C"/>
</dbReference>
<accession>A0ABW5MKY9</accession>
<keyword evidence="1" id="KW-0812">Transmembrane</keyword>
<feature type="domain" description="Protein FecR C-terminal" evidence="3">
    <location>
        <begin position="302"/>
        <end position="369"/>
    </location>
</feature>
<reference evidence="5" key="1">
    <citation type="journal article" date="2019" name="Int. J. Syst. Evol. Microbiol.">
        <title>The Global Catalogue of Microorganisms (GCM) 10K type strain sequencing project: providing services to taxonomists for standard genome sequencing and annotation.</title>
        <authorList>
            <consortium name="The Broad Institute Genomics Platform"/>
            <consortium name="The Broad Institute Genome Sequencing Center for Infectious Disease"/>
            <person name="Wu L."/>
            <person name="Ma J."/>
        </authorList>
    </citation>
    <scope>NUCLEOTIDE SEQUENCE [LARGE SCALE GENOMIC DNA]</scope>
    <source>
        <strain evidence="5">KCTC 42866</strain>
    </source>
</reference>
<dbReference type="Proteomes" id="UP001597461">
    <property type="component" value="Unassembled WGS sequence"/>
</dbReference>
<organism evidence="4 5">
    <name type="scientific">Pedobacter vanadiisoli</name>
    <dbReference type="NCBI Taxonomy" id="1761975"/>
    <lineage>
        <taxon>Bacteria</taxon>
        <taxon>Pseudomonadati</taxon>
        <taxon>Bacteroidota</taxon>
        <taxon>Sphingobacteriia</taxon>
        <taxon>Sphingobacteriales</taxon>
        <taxon>Sphingobacteriaceae</taxon>
        <taxon>Pedobacter</taxon>
    </lineage>
</organism>
<dbReference type="Gene3D" id="3.55.50.30">
    <property type="match status" value="1"/>
</dbReference>
<keyword evidence="5" id="KW-1185">Reference proteome</keyword>
<name>A0ABW5MKY9_9SPHI</name>
<dbReference type="Gene3D" id="2.60.120.1440">
    <property type="match status" value="1"/>
</dbReference>
<comment type="caution">
    <text evidence="4">The sequence shown here is derived from an EMBL/GenBank/DDBJ whole genome shotgun (WGS) entry which is preliminary data.</text>
</comment>
<evidence type="ECO:0000259" key="2">
    <source>
        <dbReference type="Pfam" id="PF04773"/>
    </source>
</evidence>
<dbReference type="PANTHER" id="PTHR30273:SF2">
    <property type="entry name" value="PROTEIN FECR"/>
    <property type="match status" value="1"/>
</dbReference>
<evidence type="ECO:0000256" key="1">
    <source>
        <dbReference type="SAM" id="Phobius"/>
    </source>
</evidence>
<gene>
    <name evidence="4" type="ORF">ACFSR6_08010</name>
</gene>
<proteinExistence type="predicted"/>
<evidence type="ECO:0000259" key="3">
    <source>
        <dbReference type="Pfam" id="PF16344"/>
    </source>
</evidence>
<keyword evidence="1" id="KW-1133">Transmembrane helix</keyword>
<feature type="domain" description="FecR protein" evidence="2">
    <location>
        <begin position="164"/>
        <end position="260"/>
    </location>
</feature>
<dbReference type="PANTHER" id="PTHR30273">
    <property type="entry name" value="PERIPLASMIC SIGNAL SENSOR AND SIGMA FACTOR ACTIVATOR FECR-RELATED"/>
    <property type="match status" value="1"/>
</dbReference>
<dbReference type="Pfam" id="PF04773">
    <property type="entry name" value="FecR"/>
    <property type="match status" value="1"/>
</dbReference>
<dbReference type="InterPro" id="IPR006860">
    <property type="entry name" value="FecR"/>
</dbReference>
<dbReference type="EMBL" id="JBHULL010000007">
    <property type="protein sequence ID" value="MFD2582429.1"/>
    <property type="molecule type" value="Genomic_DNA"/>
</dbReference>
<keyword evidence="1" id="KW-0472">Membrane</keyword>
<protein>
    <submittedName>
        <fullName evidence="4">FecR family protein</fullName>
    </submittedName>
</protein>
<dbReference type="Pfam" id="PF16344">
    <property type="entry name" value="FecR_C"/>
    <property type="match status" value="1"/>
</dbReference>
<sequence>MKNAQELLARYRAGKSSEEEKLMLEKWFHEVGNEEVFQLSEKDFSILKTEMWQVIEHTAERKSFRLWHKLSTAAAVIVVVGAGLLYYLSRQETAQPMVQLAKNDIAPGKDSAYLILADGKRISLTDAANGNIANQAGVSIAKTASGHVIYRVADTENGVLAFNTIETPRGGQYQVQLPDGTLVWLDAASSLRFPTSFKGQANRKVELKGEGYFEVAKDKNHPFYVKSGQQEVEVLGTHFNINAYDDEPFAITTLIEGSVKITSADRNIKLKPNQAGINKNGQLGVKEVSDAQDAIAWKNGFFQFDDEDLQSVMRKMARWYDVEVEFAGQFKNSRFSGVMSRSKSLKNALKVMEATENFSFKLEGRKLIVKN</sequence>
<dbReference type="PIRSF" id="PIRSF018266">
    <property type="entry name" value="FecR"/>
    <property type="match status" value="1"/>
</dbReference>
<evidence type="ECO:0000313" key="4">
    <source>
        <dbReference type="EMBL" id="MFD2582429.1"/>
    </source>
</evidence>
<evidence type="ECO:0000313" key="5">
    <source>
        <dbReference type="Proteomes" id="UP001597461"/>
    </source>
</evidence>
<dbReference type="InterPro" id="IPR012373">
    <property type="entry name" value="Ferrdict_sens_TM"/>
</dbReference>
<dbReference type="RefSeq" id="WP_379077344.1">
    <property type="nucleotide sequence ID" value="NZ_JBHULL010000007.1"/>
</dbReference>
<feature type="transmembrane region" description="Helical" evidence="1">
    <location>
        <begin position="70"/>
        <end position="88"/>
    </location>
</feature>